<dbReference type="KEGG" id="tmar:MARIT_0152"/>
<dbReference type="Proteomes" id="UP000231564">
    <property type="component" value="Chromosome MARIT"/>
</dbReference>
<dbReference type="AlphaFoldDB" id="A0A2H1E5Z0"/>
<keyword evidence="1" id="KW-0732">Signal</keyword>
<dbReference type="EMBL" id="LT634361">
    <property type="protein sequence ID" value="SFZ80065.1"/>
    <property type="molecule type" value="Genomic_DNA"/>
</dbReference>
<evidence type="ECO:0008006" key="4">
    <source>
        <dbReference type="Google" id="ProtNLM"/>
    </source>
</evidence>
<dbReference type="GeneID" id="47721758"/>
<name>A0A2H1E5Z0_9FLAO</name>
<gene>
    <name evidence="2" type="ORF">MARIT_0152</name>
</gene>
<dbReference type="STRING" id="1349785.GCA_000509405_02499"/>
<dbReference type="RefSeq" id="WP_024740364.1">
    <property type="nucleotide sequence ID" value="NZ_BAUG01000005.1"/>
</dbReference>
<protein>
    <recommendedName>
        <fullName evidence="4">DUF3575 domain-containing protein</fullName>
    </recommendedName>
</protein>
<feature type="chain" id="PRO_5013547255" description="DUF3575 domain-containing protein" evidence="1">
    <location>
        <begin position="19"/>
        <end position="167"/>
    </location>
</feature>
<evidence type="ECO:0000313" key="3">
    <source>
        <dbReference type="Proteomes" id="UP000231564"/>
    </source>
</evidence>
<proteinExistence type="predicted"/>
<feature type="signal peptide" evidence="1">
    <location>
        <begin position="1"/>
        <end position="18"/>
    </location>
</feature>
<reference evidence="2 3" key="1">
    <citation type="submission" date="2016-11" db="EMBL/GenBank/DDBJ databases">
        <authorList>
            <person name="Jaros S."/>
            <person name="Januszkiewicz K."/>
            <person name="Wedrychowicz H."/>
        </authorList>
    </citation>
    <scope>NUCLEOTIDE SEQUENCE [LARGE SCALE GENOMIC DNA]</scope>
    <source>
        <strain evidence="2">NCIMB 2154T</strain>
    </source>
</reference>
<evidence type="ECO:0000313" key="2">
    <source>
        <dbReference type="EMBL" id="SFZ80065.1"/>
    </source>
</evidence>
<evidence type="ECO:0000256" key="1">
    <source>
        <dbReference type="SAM" id="SignalP"/>
    </source>
</evidence>
<accession>A0A2H1E5Z0</accession>
<keyword evidence="3" id="KW-1185">Reference proteome</keyword>
<dbReference type="OrthoDB" id="768080at2"/>
<organism evidence="2 3">
    <name type="scientific">Tenacibaculum maritimum NCIMB 2154</name>
    <dbReference type="NCBI Taxonomy" id="1349785"/>
    <lineage>
        <taxon>Bacteria</taxon>
        <taxon>Pseudomonadati</taxon>
        <taxon>Bacteroidota</taxon>
        <taxon>Flavobacteriia</taxon>
        <taxon>Flavobacteriales</taxon>
        <taxon>Flavobacteriaceae</taxon>
        <taxon>Tenacibaculum</taxon>
    </lineage>
</organism>
<sequence>MKKIVILIAILGSSFAKAQQEVKADLFDALAYKTIEISYEYYIGDQSSVGASVLLNFEKRGAGFFVYNEHQMITPYFRHYFTASKNWNYFGEVFLGINTGEKEIKIDGKVIDYKDYTDGALGVAGGTKYISNGGFVIDIYAGLGRNMFSSSSPSVVPRVGVNLGYRF</sequence>